<dbReference type="PANTHER" id="PTHR47755:SF1">
    <property type="entry name" value="CELL DIVISION PROTEIN FTSX"/>
    <property type="match status" value="1"/>
</dbReference>
<dbReference type="AlphaFoldDB" id="A0A395M0S3"/>
<evidence type="ECO:0000256" key="7">
    <source>
        <dbReference type="ARBA" id="ARBA00022989"/>
    </source>
</evidence>
<name>A0A395M0S3_9BACT</name>
<protein>
    <recommendedName>
        <fullName evidence="3 10">Cell division protein FtsX</fullName>
    </recommendedName>
</protein>
<comment type="caution">
    <text evidence="14">The sequence shown here is derived from an EMBL/GenBank/DDBJ whole genome shotgun (WGS) entry which is preliminary data.</text>
</comment>
<feature type="transmembrane region" description="Helical" evidence="11">
    <location>
        <begin position="250"/>
        <end position="271"/>
    </location>
</feature>
<dbReference type="PANTHER" id="PTHR47755">
    <property type="entry name" value="CELL DIVISION PROTEIN FTSX"/>
    <property type="match status" value="1"/>
</dbReference>
<keyword evidence="7 11" id="KW-1133">Transmembrane helix</keyword>
<dbReference type="GO" id="GO:0051301">
    <property type="term" value="P:cell division"/>
    <property type="evidence" value="ECO:0007669"/>
    <property type="project" value="UniProtKB-KW"/>
</dbReference>
<keyword evidence="4 10" id="KW-1003">Cell membrane</keyword>
<evidence type="ECO:0000256" key="9">
    <source>
        <dbReference type="ARBA" id="ARBA00023306"/>
    </source>
</evidence>
<organism evidence="14 15">
    <name type="scientific">Candidatus Thermochlorobacter aerophilus</name>
    <dbReference type="NCBI Taxonomy" id="1868324"/>
    <lineage>
        <taxon>Bacteria</taxon>
        <taxon>Pseudomonadati</taxon>
        <taxon>Chlorobiota</taxon>
        <taxon>Chlorobiia</taxon>
        <taxon>Chlorobiales</taxon>
        <taxon>Candidatus Thermochlorobacteriaceae</taxon>
        <taxon>Candidatus Thermochlorobacter</taxon>
    </lineage>
</organism>
<evidence type="ECO:0000256" key="10">
    <source>
        <dbReference type="PIRNR" id="PIRNR003097"/>
    </source>
</evidence>
<proteinExistence type="inferred from homology"/>
<dbReference type="InterPro" id="IPR040690">
    <property type="entry name" value="FtsX_ECD"/>
</dbReference>
<feature type="domain" description="FtsX extracellular" evidence="13">
    <location>
        <begin position="83"/>
        <end position="174"/>
    </location>
</feature>
<dbReference type="Pfam" id="PF02687">
    <property type="entry name" value="FtsX"/>
    <property type="match status" value="1"/>
</dbReference>
<feature type="transmembrane region" description="Helical" evidence="11">
    <location>
        <begin position="46"/>
        <end position="68"/>
    </location>
</feature>
<evidence type="ECO:0000313" key="14">
    <source>
        <dbReference type="EMBL" id="RFM24366.1"/>
    </source>
</evidence>
<dbReference type="PIRSF" id="PIRSF003097">
    <property type="entry name" value="FtsX"/>
    <property type="match status" value="1"/>
</dbReference>
<evidence type="ECO:0000313" key="15">
    <source>
        <dbReference type="Proteomes" id="UP000266389"/>
    </source>
</evidence>
<evidence type="ECO:0000256" key="2">
    <source>
        <dbReference type="ARBA" id="ARBA00007379"/>
    </source>
</evidence>
<feature type="domain" description="ABC3 transporter permease C-terminal" evidence="12">
    <location>
        <begin position="201"/>
        <end position="312"/>
    </location>
</feature>
<comment type="subcellular location">
    <subcellularLocation>
        <location evidence="1">Cell membrane</location>
        <topology evidence="1">Multi-pass membrane protein</topology>
    </subcellularLocation>
</comment>
<evidence type="ECO:0000259" key="13">
    <source>
        <dbReference type="Pfam" id="PF18075"/>
    </source>
</evidence>
<evidence type="ECO:0000256" key="8">
    <source>
        <dbReference type="ARBA" id="ARBA00023136"/>
    </source>
</evidence>
<dbReference type="InterPro" id="IPR004513">
    <property type="entry name" value="FtsX"/>
</dbReference>
<accession>A0A395M0S3</accession>
<dbReference type="InterPro" id="IPR003838">
    <property type="entry name" value="ABC3_permease_C"/>
</dbReference>
<evidence type="ECO:0000256" key="11">
    <source>
        <dbReference type="SAM" id="Phobius"/>
    </source>
</evidence>
<feature type="transmembrane region" description="Helical" evidence="11">
    <location>
        <begin position="193"/>
        <end position="221"/>
    </location>
</feature>
<keyword evidence="9 10" id="KW-0131">Cell cycle</keyword>
<dbReference type="Pfam" id="PF18075">
    <property type="entry name" value="FtsX_ECD"/>
    <property type="match status" value="1"/>
</dbReference>
<comment type="similarity">
    <text evidence="2 10">Belongs to the ABC-4 integral membrane protein family. FtsX subfamily.</text>
</comment>
<feature type="transmembrane region" description="Helical" evidence="11">
    <location>
        <begin position="286"/>
        <end position="309"/>
    </location>
</feature>
<dbReference type="EMBL" id="PHFL01000039">
    <property type="protein sequence ID" value="RFM24366.1"/>
    <property type="molecule type" value="Genomic_DNA"/>
</dbReference>
<dbReference type="GO" id="GO:0005886">
    <property type="term" value="C:plasma membrane"/>
    <property type="evidence" value="ECO:0007669"/>
    <property type="project" value="UniProtKB-SubCell"/>
</dbReference>
<dbReference type="Gene3D" id="3.30.70.3040">
    <property type="match status" value="1"/>
</dbReference>
<keyword evidence="8 10" id="KW-0472">Membrane</keyword>
<evidence type="ECO:0000256" key="4">
    <source>
        <dbReference type="ARBA" id="ARBA00022475"/>
    </source>
</evidence>
<reference evidence="14 15" key="1">
    <citation type="journal article" date="2011" name="ISME J.">
        <title>Community ecology of hot spring cyanobacterial mats: predominant populations and their functional potential.</title>
        <authorList>
            <person name="Klatt C.G."/>
            <person name="Wood J.M."/>
            <person name="Rusch D.B."/>
            <person name="Bateson M.M."/>
            <person name="Hamamura N."/>
            <person name="Heidelberg J.F."/>
            <person name="Grossman A.R."/>
            <person name="Bhaya D."/>
            <person name="Cohan F.M."/>
            <person name="Kuhl M."/>
            <person name="Bryant D.A."/>
            <person name="Ward D.M."/>
        </authorList>
    </citation>
    <scope>NUCLEOTIDE SEQUENCE [LARGE SCALE GENOMIC DNA]</scope>
    <source>
        <strain evidence="14">OS</strain>
    </source>
</reference>
<gene>
    <name evidence="14" type="ORF">D0433_05075</name>
</gene>
<sequence length="315" mass="34712">MVLATQNRITIFPNAQDKNLNRVDAERMNIPYILKESFSGFRRARLSTLISILTVAVSLVLLGVFLILTQSAARVLEEIRSRVEIEFFLSEAVSVSEAKAIAEEIARHPAVAKSTFISKETAAKIFEQEFGEKIEQILGTNPLPQSIKVNLKPEYATLDSLEKFARQASQYQGILEARYNKELLSSVDSNARVLVLLTAGLGILISLAAVALVSNTIRLAIYSKREIIRTMKLVGATFNFIRMPFLLEGLFQGAVGGLLATALLLLLMLLLSHGLPEIYTALEPMSLWHCAVLVLTGSALGLLGSFFSVRKFIDE</sequence>
<keyword evidence="6 11" id="KW-0812">Transmembrane</keyword>
<dbReference type="Proteomes" id="UP000266389">
    <property type="component" value="Unassembled WGS sequence"/>
</dbReference>
<evidence type="ECO:0000256" key="3">
    <source>
        <dbReference type="ARBA" id="ARBA00021907"/>
    </source>
</evidence>
<evidence type="ECO:0000256" key="6">
    <source>
        <dbReference type="ARBA" id="ARBA00022692"/>
    </source>
</evidence>
<keyword evidence="5 10" id="KW-0132">Cell division</keyword>
<evidence type="ECO:0000256" key="1">
    <source>
        <dbReference type="ARBA" id="ARBA00004651"/>
    </source>
</evidence>
<evidence type="ECO:0000259" key="12">
    <source>
        <dbReference type="Pfam" id="PF02687"/>
    </source>
</evidence>
<evidence type="ECO:0000256" key="5">
    <source>
        <dbReference type="ARBA" id="ARBA00022618"/>
    </source>
</evidence>